<evidence type="ECO:0000313" key="1">
    <source>
        <dbReference type="EMBL" id="KAJ9056884.1"/>
    </source>
</evidence>
<accession>A0ACC2S3I7</accession>
<reference evidence="1" key="1">
    <citation type="submission" date="2022-04" db="EMBL/GenBank/DDBJ databases">
        <title>Genome of the entomopathogenic fungus Entomophthora muscae.</title>
        <authorList>
            <person name="Elya C."/>
            <person name="Lovett B.R."/>
            <person name="Lee E."/>
            <person name="Macias A.M."/>
            <person name="Hajek A.E."/>
            <person name="De Bivort B.L."/>
            <person name="Kasson M.T."/>
            <person name="De Fine Licht H.H."/>
            <person name="Stajich J.E."/>
        </authorList>
    </citation>
    <scope>NUCLEOTIDE SEQUENCE</scope>
    <source>
        <strain evidence="1">Berkeley</strain>
    </source>
</reference>
<dbReference type="Proteomes" id="UP001165960">
    <property type="component" value="Unassembled WGS sequence"/>
</dbReference>
<sequence>MNWDRIRKFNILRLNFILGPLLARLSPSAQSRPTWPAARVGLVFCLVGHLPHLIVCSWSVSTLLVWSPTGQIRGIQAIICAFGVLVGSRVFFFGCPCVCDSVCGVVFVFECFCFYVFHF</sequence>
<protein>
    <submittedName>
        <fullName evidence="1">Uncharacterized protein</fullName>
    </submittedName>
</protein>
<proteinExistence type="predicted"/>
<gene>
    <name evidence="1" type="ORF">DSO57_1039649</name>
</gene>
<evidence type="ECO:0000313" key="2">
    <source>
        <dbReference type="Proteomes" id="UP001165960"/>
    </source>
</evidence>
<comment type="caution">
    <text evidence="1">The sequence shown here is derived from an EMBL/GenBank/DDBJ whole genome shotgun (WGS) entry which is preliminary data.</text>
</comment>
<name>A0ACC2S3I7_9FUNG</name>
<organism evidence="1 2">
    <name type="scientific">Entomophthora muscae</name>
    <dbReference type="NCBI Taxonomy" id="34485"/>
    <lineage>
        <taxon>Eukaryota</taxon>
        <taxon>Fungi</taxon>
        <taxon>Fungi incertae sedis</taxon>
        <taxon>Zoopagomycota</taxon>
        <taxon>Entomophthoromycotina</taxon>
        <taxon>Entomophthoromycetes</taxon>
        <taxon>Entomophthorales</taxon>
        <taxon>Entomophthoraceae</taxon>
        <taxon>Entomophthora</taxon>
    </lineage>
</organism>
<dbReference type="EMBL" id="QTSX02005856">
    <property type="protein sequence ID" value="KAJ9056884.1"/>
    <property type="molecule type" value="Genomic_DNA"/>
</dbReference>
<keyword evidence="2" id="KW-1185">Reference proteome</keyword>